<reference evidence="2 3" key="1">
    <citation type="journal article" date="2023" name="PLoS ONE">
        <title>Cytospora paraplurivora sp. nov. isolated from orchards with fruit tree decline syndrome in Ontario, Canada.</title>
        <authorList>
            <person name="Ilyukhin E."/>
            <person name="Nguyen H.D.T."/>
            <person name="Castle A.J."/>
            <person name="Ellouze W."/>
        </authorList>
    </citation>
    <scope>NUCLEOTIDE SEQUENCE [LARGE SCALE GENOMIC DNA]</scope>
    <source>
        <strain evidence="2 3">FDS-564</strain>
    </source>
</reference>
<protein>
    <submittedName>
        <fullName evidence="2">Uncharacterized protein</fullName>
    </submittedName>
</protein>
<feature type="compositionally biased region" description="Basic and acidic residues" evidence="1">
    <location>
        <begin position="136"/>
        <end position="155"/>
    </location>
</feature>
<sequence>MAPDVRRVSFREDNKSRSASSRSSTLKSESGVGSTSTGSSYSGTHYSDRYGPDPLYEVNALKQALKDSVEDVDLWKRKAEDIEKKLRKELGEVKSRVEALEAHCNLLEDDKKRIQREKTAYSAEVKSLTALVSSLKGEKDELKQENDKLKQEKEKPKKKIEKQPVSASSLEVSKPQRSGSKLSRDSDSDKEKDRLSKRFEPRNENSSETSSARQSSSKAPRSRRMSNAYVEPYGQGAPRSSGANPLPHIANGTRYIATSKTDYPATSQYQDPAYSSTPRSTGIERPTVLYQYPDVLTPNLHYEDDYYSSHPVRR</sequence>
<dbReference type="Proteomes" id="UP001320245">
    <property type="component" value="Unassembled WGS sequence"/>
</dbReference>
<feature type="region of interest" description="Disordered" evidence="1">
    <location>
        <begin position="262"/>
        <end position="282"/>
    </location>
</feature>
<name>A0AAN9U1R0_9PEZI</name>
<accession>A0AAN9U1R0</accession>
<feature type="region of interest" description="Disordered" evidence="1">
    <location>
        <begin position="132"/>
        <end position="250"/>
    </location>
</feature>
<feature type="compositionally biased region" description="Low complexity" evidence="1">
    <location>
        <begin position="17"/>
        <end position="45"/>
    </location>
</feature>
<evidence type="ECO:0000313" key="3">
    <source>
        <dbReference type="Proteomes" id="UP001320245"/>
    </source>
</evidence>
<dbReference type="EMBL" id="JAJSPL020000047">
    <property type="protein sequence ID" value="KAK7733342.1"/>
    <property type="molecule type" value="Genomic_DNA"/>
</dbReference>
<dbReference type="AlphaFoldDB" id="A0AAN9U1R0"/>
<evidence type="ECO:0000256" key="1">
    <source>
        <dbReference type="SAM" id="MobiDB-lite"/>
    </source>
</evidence>
<keyword evidence="3" id="KW-1185">Reference proteome</keyword>
<feature type="compositionally biased region" description="Basic and acidic residues" evidence="1">
    <location>
        <begin position="1"/>
        <end position="16"/>
    </location>
</feature>
<organism evidence="2 3">
    <name type="scientific">Cytospora paraplurivora</name>
    <dbReference type="NCBI Taxonomy" id="2898453"/>
    <lineage>
        <taxon>Eukaryota</taxon>
        <taxon>Fungi</taxon>
        <taxon>Dikarya</taxon>
        <taxon>Ascomycota</taxon>
        <taxon>Pezizomycotina</taxon>
        <taxon>Sordariomycetes</taxon>
        <taxon>Sordariomycetidae</taxon>
        <taxon>Diaporthales</taxon>
        <taxon>Cytosporaceae</taxon>
        <taxon>Cytospora</taxon>
    </lineage>
</organism>
<feature type="region of interest" description="Disordered" evidence="1">
    <location>
        <begin position="1"/>
        <end position="53"/>
    </location>
</feature>
<feature type="compositionally biased region" description="Polar residues" evidence="1">
    <location>
        <begin position="262"/>
        <end position="280"/>
    </location>
</feature>
<evidence type="ECO:0000313" key="2">
    <source>
        <dbReference type="EMBL" id="KAK7733342.1"/>
    </source>
</evidence>
<comment type="caution">
    <text evidence="2">The sequence shown here is derived from an EMBL/GenBank/DDBJ whole genome shotgun (WGS) entry which is preliminary data.</text>
</comment>
<proteinExistence type="predicted"/>
<feature type="compositionally biased region" description="Low complexity" evidence="1">
    <location>
        <begin position="206"/>
        <end position="219"/>
    </location>
</feature>
<feature type="compositionally biased region" description="Basic and acidic residues" evidence="1">
    <location>
        <begin position="182"/>
        <end position="205"/>
    </location>
</feature>
<gene>
    <name evidence="2" type="ORF">SLS53_008239</name>
</gene>